<proteinExistence type="predicted"/>
<feature type="domain" description="Anti sigma-E protein RseA N-terminal" evidence="1">
    <location>
        <begin position="6"/>
        <end position="77"/>
    </location>
</feature>
<gene>
    <name evidence="2" type="ORF">HF690_09390</name>
</gene>
<dbReference type="PANTHER" id="PTHR38104">
    <property type="match status" value="1"/>
</dbReference>
<comment type="caution">
    <text evidence="2">The sequence shown here is derived from an EMBL/GenBank/DDBJ whole genome shotgun (WGS) entry which is preliminary data.</text>
</comment>
<evidence type="ECO:0000259" key="1">
    <source>
        <dbReference type="Pfam" id="PF03872"/>
    </source>
</evidence>
<dbReference type="InterPro" id="IPR005572">
    <property type="entry name" value="Anti-sigma_E_RseA_N"/>
</dbReference>
<dbReference type="InterPro" id="IPR052383">
    <property type="entry name" value="Anti-sigma-E_RseA-like"/>
</dbReference>
<dbReference type="CDD" id="cd16328">
    <property type="entry name" value="RseA_N"/>
    <property type="match status" value="1"/>
</dbReference>
<accession>A0A846ZNZ0</accession>
<dbReference type="EMBL" id="JAAZQD010000003">
    <property type="protein sequence ID" value="NKZ39161.1"/>
    <property type="molecule type" value="Genomic_DNA"/>
</dbReference>
<dbReference type="Gene3D" id="1.10.10.880">
    <property type="entry name" value="Anti sigma-E protein RseA, N-terminal domain"/>
    <property type="match status" value="1"/>
</dbReference>
<dbReference type="InterPro" id="IPR036147">
    <property type="entry name" value="Anti-sigma_E_RseA_N_sf"/>
</dbReference>
<protein>
    <submittedName>
        <fullName evidence="2">Sigma-E factor negative regulatory protein</fullName>
    </submittedName>
</protein>
<keyword evidence="3" id="KW-1185">Reference proteome</keyword>
<evidence type="ECO:0000313" key="3">
    <source>
        <dbReference type="Proteomes" id="UP000541636"/>
    </source>
</evidence>
<name>A0A846ZNZ0_9GAMM</name>
<dbReference type="PANTHER" id="PTHR38104:SF1">
    <property type="entry name" value="ANTI-SIGMA-E FACTOR RSEA"/>
    <property type="match status" value="1"/>
</dbReference>
<dbReference type="AlphaFoldDB" id="A0A846ZNZ0"/>
<sequence length="238" mass="25065">MNEAHRENLSALTDGELAFDQVRFLLRRVEHDAELRASWTSYHVGRDCLRGEFSGAARVDFADRVMAALDSAPSSAAVGHGSRRWLRWSAGGAIAASVAAVALMVAQPQTSSPGDAAAGGPAIAAANTSSDVSANTVMRAPEVPSWLSITPMAGQLSQRASASTLDGQLRGDTLTPATYQLSGDALIPTTYARRAAPYMSMRGYPAHEAANPRQYGRADVGGWVIPMTPSSESPTKAH</sequence>
<dbReference type="RefSeq" id="WP_168609242.1">
    <property type="nucleotide sequence ID" value="NZ_JAAZQD010000003.1"/>
</dbReference>
<organism evidence="2 3">
    <name type="scientific">Oleiagrimonas citrea</name>
    <dbReference type="NCBI Taxonomy" id="1665687"/>
    <lineage>
        <taxon>Bacteria</taxon>
        <taxon>Pseudomonadati</taxon>
        <taxon>Pseudomonadota</taxon>
        <taxon>Gammaproteobacteria</taxon>
        <taxon>Lysobacterales</taxon>
        <taxon>Rhodanobacteraceae</taxon>
        <taxon>Oleiagrimonas</taxon>
    </lineage>
</organism>
<dbReference type="GO" id="GO:0016989">
    <property type="term" value="F:sigma factor antagonist activity"/>
    <property type="evidence" value="ECO:0007669"/>
    <property type="project" value="InterPro"/>
</dbReference>
<dbReference type="Pfam" id="PF03872">
    <property type="entry name" value="RseA_N"/>
    <property type="match status" value="1"/>
</dbReference>
<evidence type="ECO:0000313" key="2">
    <source>
        <dbReference type="EMBL" id="NKZ39161.1"/>
    </source>
</evidence>
<reference evidence="2 3" key="1">
    <citation type="journal article" date="2017" name="Int. J. Syst. Evol. Microbiol.">
        <title>Oleiagrimonas citrea sp. nov., a marine bacterium isolated from tidal flat sediment and emended description of the genus Oleiagrimonas Fang et al. 2015 and Oleiagrimonas soli.</title>
        <authorList>
            <person name="Yang S.H."/>
            <person name="Seo H.S."/>
            <person name="Seong C.N."/>
            <person name="Kwon K.K."/>
        </authorList>
    </citation>
    <scope>NUCLEOTIDE SEQUENCE [LARGE SCALE GENOMIC DNA]</scope>
    <source>
        <strain evidence="2 3">MEBiC09124</strain>
    </source>
</reference>
<dbReference type="SUPFAM" id="SSF89069">
    <property type="entry name" value="N-terminal, cytoplasmic domain of anti-sigmaE factor RseA"/>
    <property type="match status" value="1"/>
</dbReference>
<dbReference type="Proteomes" id="UP000541636">
    <property type="component" value="Unassembled WGS sequence"/>
</dbReference>